<evidence type="ECO:0000313" key="2">
    <source>
        <dbReference type="Proteomes" id="UP000579281"/>
    </source>
</evidence>
<comment type="caution">
    <text evidence="1">The sequence shown here is derived from an EMBL/GenBank/DDBJ whole genome shotgun (WGS) entry which is preliminary data.</text>
</comment>
<accession>A0A841KY36</accession>
<evidence type="ECO:0000313" key="1">
    <source>
        <dbReference type="EMBL" id="MBB6218676.1"/>
    </source>
</evidence>
<dbReference type="Proteomes" id="UP000579281">
    <property type="component" value="Unassembled WGS sequence"/>
</dbReference>
<proteinExistence type="predicted"/>
<keyword evidence="2" id="KW-1185">Reference proteome</keyword>
<dbReference type="AlphaFoldDB" id="A0A841KY36"/>
<organism evidence="1 2">
    <name type="scientific">Anaerosolibacter carboniphilus</name>
    <dbReference type="NCBI Taxonomy" id="1417629"/>
    <lineage>
        <taxon>Bacteria</taxon>
        <taxon>Bacillati</taxon>
        <taxon>Bacillota</taxon>
        <taxon>Clostridia</taxon>
        <taxon>Peptostreptococcales</taxon>
        <taxon>Thermotaleaceae</taxon>
        <taxon>Anaerosolibacter</taxon>
    </lineage>
</organism>
<name>A0A841KY36_9FIRM</name>
<reference evidence="1 2" key="1">
    <citation type="submission" date="2020-08" db="EMBL/GenBank/DDBJ databases">
        <title>Genomic Encyclopedia of Type Strains, Phase IV (KMG-IV): sequencing the most valuable type-strain genomes for metagenomic binning, comparative biology and taxonomic classification.</title>
        <authorList>
            <person name="Goeker M."/>
        </authorList>
    </citation>
    <scope>NUCLEOTIDE SEQUENCE [LARGE SCALE GENOMIC DNA]</scope>
    <source>
        <strain evidence="1 2">DSM 103526</strain>
    </source>
</reference>
<gene>
    <name evidence="1" type="ORF">HNQ80_004850</name>
</gene>
<sequence length="70" mass="8224">MEKHRSRVKFKDGKIVCASEIRCSSCADKYTCEAIDLFIEAKYEGIRDCMSHDSHRREKGKIKQKRWGTK</sequence>
<dbReference type="RefSeq" id="WP_184313351.1">
    <property type="nucleotide sequence ID" value="NZ_JACHEN010000044.1"/>
</dbReference>
<dbReference type="EMBL" id="JACHEN010000044">
    <property type="protein sequence ID" value="MBB6218676.1"/>
    <property type="molecule type" value="Genomic_DNA"/>
</dbReference>
<protein>
    <submittedName>
        <fullName evidence="1">Uncharacterized protein</fullName>
    </submittedName>
</protein>